<dbReference type="InterPro" id="IPR000719">
    <property type="entry name" value="Prot_kinase_dom"/>
</dbReference>
<name>A0A6A6YSW1_9PEZI</name>
<dbReference type="InterPro" id="IPR011009">
    <property type="entry name" value="Kinase-like_dom_sf"/>
</dbReference>
<dbReference type="PANTHER" id="PTHR44167:SF24">
    <property type="entry name" value="SERINE_THREONINE-PROTEIN KINASE CHK2"/>
    <property type="match status" value="1"/>
</dbReference>
<dbReference type="SMART" id="SM00220">
    <property type="entry name" value="S_TKc"/>
    <property type="match status" value="1"/>
</dbReference>
<reference evidence="4" key="2">
    <citation type="submission" date="2020-04" db="EMBL/GenBank/DDBJ databases">
        <authorList>
            <consortium name="NCBI Genome Project"/>
        </authorList>
    </citation>
    <scope>NUCLEOTIDE SEQUENCE</scope>
    <source>
        <strain evidence="4">CBS 304.34</strain>
    </source>
</reference>
<dbReference type="Pfam" id="PF00069">
    <property type="entry name" value="Pkinase"/>
    <property type="match status" value="1"/>
</dbReference>
<evidence type="ECO:0000313" key="2">
    <source>
        <dbReference type="EMBL" id="KAF2812036.1"/>
    </source>
</evidence>
<dbReference type="PROSITE" id="PS50011">
    <property type="entry name" value="PROTEIN_KINASE_DOM"/>
    <property type="match status" value="1"/>
</dbReference>
<dbReference type="Proteomes" id="UP000504636">
    <property type="component" value="Unplaced"/>
</dbReference>
<protein>
    <submittedName>
        <fullName evidence="2 4">Kinase-like protein</fullName>
    </submittedName>
</protein>
<dbReference type="RefSeq" id="XP_033579000.1">
    <property type="nucleotide sequence ID" value="XM_033715345.1"/>
</dbReference>
<sequence>KYICLLISPVVDCDRGGFLNRNGTLFPEHDRILLHSFFRCLATALQYLHNNKVRHKDIKPGNILVKGHTILMTDFGTARDFNDKTRDTTVGKPAPYTPTYATPEVVDYAPRRLSSDVWSLGCVFLDMITILKGDMDENRKSFFSNKSTSGTNP</sequence>
<dbReference type="GO" id="GO:0044773">
    <property type="term" value="P:mitotic DNA damage checkpoint signaling"/>
    <property type="evidence" value="ECO:0007669"/>
    <property type="project" value="TreeGrafter"/>
</dbReference>
<organism evidence="2">
    <name type="scientific">Mytilinidion resinicola</name>
    <dbReference type="NCBI Taxonomy" id="574789"/>
    <lineage>
        <taxon>Eukaryota</taxon>
        <taxon>Fungi</taxon>
        <taxon>Dikarya</taxon>
        <taxon>Ascomycota</taxon>
        <taxon>Pezizomycotina</taxon>
        <taxon>Dothideomycetes</taxon>
        <taxon>Pleosporomycetidae</taxon>
        <taxon>Mytilinidiales</taxon>
        <taxon>Mytilinidiaceae</taxon>
        <taxon>Mytilinidion</taxon>
    </lineage>
</organism>
<evidence type="ECO:0000313" key="4">
    <source>
        <dbReference type="RefSeq" id="XP_033579000.1"/>
    </source>
</evidence>
<dbReference type="GO" id="GO:0004674">
    <property type="term" value="F:protein serine/threonine kinase activity"/>
    <property type="evidence" value="ECO:0007669"/>
    <property type="project" value="TreeGrafter"/>
</dbReference>
<keyword evidence="2" id="KW-0808">Transferase</keyword>
<feature type="non-terminal residue" evidence="2">
    <location>
        <position position="1"/>
    </location>
</feature>
<accession>A0A6A6YSW1</accession>
<evidence type="ECO:0000259" key="1">
    <source>
        <dbReference type="PROSITE" id="PS50011"/>
    </source>
</evidence>
<dbReference type="PROSITE" id="PS00108">
    <property type="entry name" value="PROTEIN_KINASE_ST"/>
    <property type="match status" value="1"/>
</dbReference>
<keyword evidence="2" id="KW-0418">Kinase</keyword>
<dbReference type="GO" id="GO:0005634">
    <property type="term" value="C:nucleus"/>
    <property type="evidence" value="ECO:0007669"/>
    <property type="project" value="TreeGrafter"/>
</dbReference>
<dbReference type="InterPro" id="IPR008271">
    <property type="entry name" value="Ser/Thr_kinase_AS"/>
</dbReference>
<dbReference type="SUPFAM" id="SSF56112">
    <property type="entry name" value="Protein kinase-like (PK-like)"/>
    <property type="match status" value="1"/>
</dbReference>
<keyword evidence="3" id="KW-1185">Reference proteome</keyword>
<dbReference type="Gene3D" id="1.10.510.10">
    <property type="entry name" value="Transferase(Phosphotransferase) domain 1"/>
    <property type="match status" value="1"/>
</dbReference>
<dbReference type="PANTHER" id="PTHR44167">
    <property type="entry name" value="OVARIAN-SPECIFIC SERINE/THREONINE-PROTEIN KINASE LOK-RELATED"/>
    <property type="match status" value="1"/>
</dbReference>
<dbReference type="OrthoDB" id="4062651at2759"/>
<dbReference type="GO" id="GO:0005524">
    <property type="term" value="F:ATP binding"/>
    <property type="evidence" value="ECO:0007669"/>
    <property type="project" value="InterPro"/>
</dbReference>
<dbReference type="CDD" id="cd00180">
    <property type="entry name" value="PKc"/>
    <property type="match status" value="1"/>
</dbReference>
<evidence type="ECO:0000313" key="3">
    <source>
        <dbReference type="Proteomes" id="UP000504636"/>
    </source>
</evidence>
<reference evidence="4" key="3">
    <citation type="submission" date="2025-04" db="UniProtKB">
        <authorList>
            <consortium name="RefSeq"/>
        </authorList>
    </citation>
    <scope>IDENTIFICATION</scope>
    <source>
        <strain evidence="4">CBS 304.34</strain>
    </source>
</reference>
<gene>
    <name evidence="2 4" type="ORF">BDZ99DRAFT_383689</name>
</gene>
<reference evidence="2 4" key="1">
    <citation type="journal article" date="2020" name="Stud. Mycol.">
        <title>101 Dothideomycetes genomes: a test case for predicting lifestyles and emergence of pathogens.</title>
        <authorList>
            <person name="Haridas S."/>
            <person name="Albert R."/>
            <person name="Binder M."/>
            <person name="Bloem J."/>
            <person name="Labutti K."/>
            <person name="Salamov A."/>
            <person name="Andreopoulos B."/>
            <person name="Baker S."/>
            <person name="Barry K."/>
            <person name="Bills G."/>
            <person name="Bluhm B."/>
            <person name="Cannon C."/>
            <person name="Castanera R."/>
            <person name="Culley D."/>
            <person name="Daum C."/>
            <person name="Ezra D."/>
            <person name="Gonzalez J."/>
            <person name="Henrissat B."/>
            <person name="Kuo A."/>
            <person name="Liang C."/>
            <person name="Lipzen A."/>
            <person name="Lutzoni F."/>
            <person name="Magnuson J."/>
            <person name="Mondo S."/>
            <person name="Nolan M."/>
            <person name="Ohm R."/>
            <person name="Pangilinan J."/>
            <person name="Park H.-J."/>
            <person name="Ramirez L."/>
            <person name="Alfaro M."/>
            <person name="Sun H."/>
            <person name="Tritt A."/>
            <person name="Yoshinaga Y."/>
            <person name="Zwiers L.-H."/>
            <person name="Turgeon B."/>
            <person name="Goodwin S."/>
            <person name="Spatafora J."/>
            <person name="Crous P."/>
            <person name="Grigoriev I."/>
        </authorList>
    </citation>
    <scope>NUCLEOTIDE SEQUENCE</scope>
    <source>
        <strain evidence="2 4">CBS 304.34</strain>
    </source>
</reference>
<feature type="domain" description="Protein kinase" evidence="1">
    <location>
        <begin position="1"/>
        <end position="153"/>
    </location>
</feature>
<dbReference type="AlphaFoldDB" id="A0A6A6YSW1"/>
<dbReference type="EMBL" id="MU003697">
    <property type="protein sequence ID" value="KAF2812036.1"/>
    <property type="molecule type" value="Genomic_DNA"/>
</dbReference>
<proteinExistence type="predicted"/>
<dbReference type="GeneID" id="54456238"/>